<dbReference type="Gene3D" id="1.10.1740.10">
    <property type="match status" value="1"/>
</dbReference>
<evidence type="ECO:0000256" key="4">
    <source>
        <dbReference type="ARBA" id="ARBA00023125"/>
    </source>
</evidence>
<keyword evidence="2" id="KW-0805">Transcription regulation</keyword>
<evidence type="ECO:0000259" key="6">
    <source>
        <dbReference type="Pfam" id="PF04542"/>
    </source>
</evidence>
<dbReference type="Gene3D" id="1.10.10.10">
    <property type="entry name" value="Winged helix-like DNA-binding domain superfamily/Winged helix DNA-binding domain"/>
    <property type="match status" value="1"/>
</dbReference>
<sequence>MSRVERQPTTSSRERSQMLFEQLIRPHLDDLRKYCFYLAKSKWDGEDLFQETLVKTMRYFARVEPLRHSVKPFLFRVARNLWIDHYRAVQKKGELVLFNADLLTPTFDADYGEIRSWAERFAETIPRRNIVIWLLFDYYGYSMQEIAEDMRCSVSIVKSVLFRTRKRIRELTVRPATRPAVRESESLAERMLKAIMSDNPQWLMA</sequence>
<comment type="similarity">
    <text evidence="1">Belongs to the sigma-70 factor family. ECF subfamily.</text>
</comment>
<dbReference type="SUPFAM" id="SSF88659">
    <property type="entry name" value="Sigma3 and sigma4 domains of RNA polymerase sigma factors"/>
    <property type="match status" value="1"/>
</dbReference>
<evidence type="ECO:0000256" key="1">
    <source>
        <dbReference type="ARBA" id="ARBA00010641"/>
    </source>
</evidence>
<dbReference type="EMBL" id="JBHSMI010000067">
    <property type="protein sequence ID" value="MFC5407113.1"/>
    <property type="molecule type" value="Genomic_DNA"/>
</dbReference>
<dbReference type="NCBIfam" id="TIGR02937">
    <property type="entry name" value="sigma70-ECF"/>
    <property type="match status" value="1"/>
</dbReference>
<gene>
    <name evidence="8" type="ORF">ACFPOF_30675</name>
</gene>
<dbReference type="Pfam" id="PF04542">
    <property type="entry name" value="Sigma70_r2"/>
    <property type="match status" value="1"/>
</dbReference>
<feature type="domain" description="RNA polymerase sigma factor 70 region 4 type 2" evidence="7">
    <location>
        <begin position="134"/>
        <end position="168"/>
    </location>
</feature>
<keyword evidence="4" id="KW-0238">DNA-binding</keyword>
<dbReference type="InterPro" id="IPR036388">
    <property type="entry name" value="WH-like_DNA-bd_sf"/>
</dbReference>
<dbReference type="Pfam" id="PF08281">
    <property type="entry name" value="Sigma70_r4_2"/>
    <property type="match status" value="1"/>
</dbReference>
<dbReference type="InterPro" id="IPR013249">
    <property type="entry name" value="RNA_pol_sigma70_r4_t2"/>
</dbReference>
<dbReference type="Proteomes" id="UP001596113">
    <property type="component" value="Unassembled WGS sequence"/>
</dbReference>
<proteinExistence type="inferred from homology"/>
<dbReference type="RefSeq" id="WP_378139485.1">
    <property type="nucleotide sequence ID" value="NZ_JBHSMI010000067.1"/>
</dbReference>
<dbReference type="InterPro" id="IPR039425">
    <property type="entry name" value="RNA_pol_sigma-70-like"/>
</dbReference>
<evidence type="ECO:0000313" key="9">
    <source>
        <dbReference type="Proteomes" id="UP001596113"/>
    </source>
</evidence>
<evidence type="ECO:0000256" key="3">
    <source>
        <dbReference type="ARBA" id="ARBA00023082"/>
    </source>
</evidence>
<feature type="domain" description="RNA polymerase sigma-70 region 2" evidence="6">
    <location>
        <begin position="23"/>
        <end position="89"/>
    </location>
</feature>
<dbReference type="InterPro" id="IPR014284">
    <property type="entry name" value="RNA_pol_sigma-70_dom"/>
</dbReference>
<keyword evidence="9" id="KW-1185">Reference proteome</keyword>
<organism evidence="8 9">
    <name type="scientific">Cohnella soli</name>
    <dbReference type="NCBI Taxonomy" id="425005"/>
    <lineage>
        <taxon>Bacteria</taxon>
        <taxon>Bacillati</taxon>
        <taxon>Bacillota</taxon>
        <taxon>Bacilli</taxon>
        <taxon>Bacillales</taxon>
        <taxon>Paenibacillaceae</taxon>
        <taxon>Cohnella</taxon>
    </lineage>
</organism>
<dbReference type="InterPro" id="IPR013324">
    <property type="entry name" value="RNA_pol_sigma_r3/r4-like"/>
</dbReference>
<dbReference type="PANTHER" id="PTHR43133:SF8">
    <property type="entry name" value="RNA POLYMERASE SIGMA FACTOR HI_1459-RELATED"/>
    <property type="match status" value="1"/>
</dbReference>
<keyword evidence="3" id="KW-0731">Sigma factor</keyword>
<accession>A0ABW0I1K2</accession>
<dbReference type="InterPro" id="IPR007627">
    <property type="entry name" value="RNA_pol_sigma70_r2"/>
</dbReference>
<reference evidence="9" key="1">
    <citation type="journal article" date="2019" name="Int. J. Syst. Evol. Microbiol.">
        <title>The Global Catalogue of Microorganisms (GCM) 10K type strain sequencing project: providing services to taxonomists for standard genome sequencing and annotation.</title>
        <authorList>
            <consortium name="The Broad Institute Genomics Platform"/>
            <consortium name="The Broad Institute Genome Sequencing Center for Infectious Disease"/>
            <person name="Wu L."/>
            <person name="Ma J."/>
        </authorList>
    </citation>
    <scope>NUCLEOTIDE SEQUENCE [LARGE SCALE GENOMIC DNA]</scope>
    <source>
        <strain evidence="9">CGMCC 1.18575</strain>
    </source>
</reference>
<name>A0ABW0I1K2_9BACL</name>
<dbReference type="PANTHER" id="PTHR43133">
    <property type="entry name" value="RNA POLYMERASE ECF-TYPE SIGMA FACTO"/>
    <property type="match status" value="1"/>
</dbReference>
<dbReference type="InterPro" id="IPR013325">
    <property type="entry name" value="RNA_pol_sigma_r2"/>
</dbReference>
<evidence type="ECO:0000256" key="2">
    <source>
        <dbReference type="ARBA" id="ARBA00023015"/>
    </source>
</evidence>
<evidence type="ECO:0000313" key="8">
    <source>
        <dbReference type="EMBL" id="MFC5407113.1"/>
    </source>
</evidence>
<comment type="caution">
    <text evidence="8">The sequence shown here is derived from an EMBL/GenBank/DDBJ whole genome shotgun (WGS) entry which is preliminary data.</text>
</comment>
<evidence type="ECO:0000256" key="5">
    <source>
        <dbReference type="ARBA" id="ARBA00023163"/>
    </source>
</evidence>
<evidence type="ECO:0000259" key="7">
    <source>
        <dbReference type="Pfam" id="PF08281"/>
    </source>
</evidence>
<protein>
    <submittedName>
        <fullName evidence="8">RNA polymerase sigma factor</fullName>
    </submittedName>
</protein>
<dbReference type="SUPFAM" id="SSF88946">
    <property type="entry name" value="Sigma2 domain of RNA polymerase sigma factors"/>
    <property type="match status" value="1"/>
</dbReference>
<keyword evidence="5" id="KW-0804">Transcription</keyword>